<dbReference type="EMBL" id="PYZL01000156">
    <property type="protein sequence ID" value="PTE69711.1"/>
    <property type="molecule type" value="Genomic_DNA"/>
</dbReference>
<comment type="caution">
    <text evidence="1">The sequence shown here is derived from an EMBL/GenBank/DDBJ whole genome shotgun (WGS) entry which is preliminary data.</text>
</comment>
<accession>A0A2T4KDL1</accession>
<dbReference type="InterPro" id="IPR007554">
    <property type="entry name" value="Glycerophosphate_synth"/>
</dbReference>
<evidence type="ECO:0000313" key="2">
    <source>
        <dbReference type="Proteomes" id="UP000242547"/>
    </source>
</evidence>
<reference evidence="1 2" key="1">
    <citation type="journal article" date="2016" name="Front. Microbiol.">
        <title>Comprehensive Phylogenetic Analysis of Bovine Non-aureus Staphylococci Species Based on Whole-Genome Sequencing.</title>
        <authorList>
            <person name="Naushad S."/>
            <person name="Barkema H.W."/>
            <person name="Luby C."/>
            <person name="Condas L.A."/>
            <person name="Nobrega D.B."/>
            <person name="Carson D.A."/>
            <person name="De Buck J."/>
        </authorList>
    </citation>
    <scope>NUCLEOTIDE SEQUENCE [LARGE SCALE GENOMIC DNA]</scope>
    <source>
        <strain evidence="1 2">SNUC 761</strain>
    </source>
</reference>
<gene>
    <name evidence="1" type="ORF">BUY44_11560</name>
</gene>
<organism evidence="1 2">
    <name type="scientific">Staphylococcus devriesei</name>
    <dbReference type="NCBI Taxonomy" id="586733"/>
    <lineage>
        <taxon>Bacteria</taxon>
        <taxon>Bacillati</taxon>
        <taxon>Bacillota</taxon>
        <taxon>Bacilli</taxon>
        <taxon>Bacillales</taxon>
        <taxon>Staphylococcaceae</taxon>
        <taxon>Staphylococcus</taxon>
    </lineage>
</organism>
<sequence length="95" mass="11371">MGTNYYNEFQQVINNPELQRLVEEKGYKISFYLHRNFQVFSHLFSSEFVEVLTDQNHNVKDLLAEYQVLITDYSSVGLDFTLMHKKVVYFRPELL</sequence>
<dbReference type="GO" id="GO:0047355">
    <property type="term" value="F:CDP-glycerol glycerophosphotransferase activity"/>
    <property type="evidence" value="ECO:0007669"/>
    <property type="project" value="InterPro"/>
</dbReference>
<proteinExistence type="predicted"/>
<evidence type="ECO:0000313" key="1">
    <source>
        <dbReference type="EMBL" id="PTE69711.1"/>
    </source>
</evidence>
<dbReference type="Pfam" id="PF04464">
    <property type="entry name" value="Glyphos_transf"/>
    <property type="match status" value="1"/>
</dbReference>
<protein>
    <submittedName>
        <fullName evidence="1">Uncharacterized protein</fullName>
    </submittedName>
</protein>
<dbReference type="Proteomes" id="UP000242547">
    <property type="component" value="Unassembled WGS sequence"/>
</dbReference>
<dbReference type="InterPro" id="IPR043148">
    <property type="entry name" value="TagF_C"/>
</dbReference>
<dbReference type="AlphaFoldDB" id="A0A2T4KDL1"/>
<dbReference type="OrthoDB" id="396512at2"/>
<name>A0A2T4KDL1_9STAP</name>
<dbReference type="Gene3D" id="3.40.50.12580">
    <property type="match status" value="1"/>
</dbReference>
<dbReference type="GO" id="GO:0016020">
    <property type="term" value="C:membrane"/>
    <property type="evidence" value="ECO:0007669"/>
    <property type="project" value="InterPro"/>
</dbReference>